<dbReference type="Proteomes" id="UP000516438">
    <property type="component" value="Chromosome"/>
</dbReference>
<protein>
    <submittedName>
        <fullName evidence="2">EpsG family protein</fullName>
    </submittedName>
</protein>
<keyword evidence="1" id="KW-1133">Transmembrane helix</keyword>
<feature type="transmembrane region" description="Helical" evidence="1">
    <location>
        <begin position="175"/>
        <end position="199"/>
    </location>
</feature>
<evidence type="ECO:0000256" key="1">
    <source>
        <dbReference type="SAM" id="Phobius"/>
    </source>
</evidence>
<reference evidence="2 3" key="1">
    <citation type="submission" date="2020-07" db="EMBL/GenBank/DDBJ databases">
        <title>Complete genome and description of Chryseobacterium manosquense strain Marseille-Q2069 sp. nov.</title>
        <authorList>
            <person name="Boxberger M."/>
        </authorList>
    </citation>
    <scope>NUCLEOTIDE SEQUENCE [LARGE SCALE GENOMIC DNA]</scope>
    <source>
        <strain evidence="2 3">Marseille-Q2069</strain>
    </source>
</reference>
<feature type="transmembrane region" description="Helical" evidence="1">
    <location>
        <begin position="42"/>
        <end position="59"/>
    </location>
</feature>
<keyword evidence="3" id="KW-1185">Reference proteome</keyword>
<feature type="transmembrane region" description="Helical" evidence="1">
    <location>
        <begin position="319"/>
        <end position="336"/>
    </location>
</feature>
<accession>A0A7H1DWD7</accession>
<feature type="transmembrane region" description="Helical" evidence="1">
    <location>
        <begin position="266"/>
        <end position="282"/>
    </location>
</feature>
<feature type="transmembrane region" description="Helical" evidence="1">
    <location>
        <begin position="105"/>
        <end position="126"/>
    </location>
</feature>
<gene>
    <name evidence="2" type="ORF">H0S70_13375</name>
</gene>
<keyword evidence="1" id="KW-0812">Transmembrane</keyword>
<dbReference type="AlphaFoldDB" id="A0A7H1DWD7"/>
<evidence type="ECO:0000313" key="2">
    <source>
        <dbReference type="EMBL" id="QNS41295.1"/>
    </source>
</evidence>
<organism evidence="2 3">
    <name type="scientific">Chryseobacterium manosquense</name>
    <dbReference type="NCBI Taxonomy" id="2754694"/>
    <lineage>
        <taxon>Bacteria</taxon>
        <taxon>Pseudomonadati</taxon>
        <taxon>Bacteroidota</taxon>
        <taxon>Flavobacteriia</taxon>
        <taxon>Flavobacteriales</taxon>
        <taxon>Weeksellaceae</taxon>
        <taxon>Chryseobacterium group</taxon>
        <taxon>Chryseobacterium</taxon>
    </lineage>
</organism>
<dbReference type="RefSeq" id="WP_188321142.1">
    <property type="nucleotide sequence ID" value="NZ_CP060203.1"/>
</dbReference>
<feature type="transmembrane region" description="Helical" evidence="1">
    <location>
        <begin position="343"/>
        <end position="363"/>
    </location>
</feature>
<feature type="transmembrane region" description="Helical" evidence="1">
    <location>
        <begin position="13"/>
        <end position="30"/>
    </location>
</feature>
<dbReference type="Pfam" id="PF14897">
    <property type="entry name" value="EpsG"/>
    <property type="match status" value="1"/>
</dbReference>
<feature type="transmembrane region" description="Helical" evidence="1">
    <location>
        <begin position="294"/>
        <end position="313"/>
    </location>
</feature>
<sequence length="364" mass="42852">MFDWIPVDIYTDLQYYALFLIALLILFHSFSSDLHDSENIRFFNIFGVVFMVIFTLYIGQRQVNYRFGDTVNYNKAYQMLLGGGEVVIVKDYLFNYMMVFCSKFMSVRGFFQVVDILYIIPVFLFSRKYFGSYWFFAFFMFVSSFSFWSYGVNGLRNGLGTSIFILGLYFYDRKWLMYACFVAAYYMHASIIIPIAAFVVSGLYRNPKVYLYIWLASIPLSLAGGSAWSGFFANLGFESDRTEGYLTGGSEEYNDQFSQTGFRWDFLVYSASAVFAGYYFIFKKKITDPFYIHLFGIYCIANAFWVLVITAAFSNRFAYLSWFLMPAVIAYPMFRYKIWDNQYRIFAVILFLYFMFTFLMNVIL</sequence>
<evidence type="ECO:0000313" key="3">
    <source>
        <dbReference type="Proteomes" id="UP000516438"/>
    </source>
</evidence>
<proteinExistence type="predicted"/>
<dbReference type="EMBL" id="CP060203">
    <property type="protein sequence ID" value="QNS41295.1"/>
    <property type="molecule type" value="Genomic_DNA"/>
</dbReference>
<dbReference type="InterPro" id="IPR049458">
    <property type="entry name" value="EpsG-like"/>
</dbReference>
<feature type="transmembrane region" description="Helical" evidence="1">
    <location>
        <begin position="211"/>
        <end position="231"/>
    </location>
</feature>
<name>A0A7H1DWD7_9FLAO</name>
<dbReference type="KEGG" id="cmaq:H0S70_13375"/>
<feature type="transmembrane region" description="Helical" evidence="1">
    <location>
        <begin position="133"/>
        <end position="155"/>
    </location>
</feature>
<keyword evidence="1" id="KW-0472">Membrane</keyword>